<accession>A0ABV0PSI9</accession>
<dbReference type="Proteomes" id="UP001476798">
    <property type="component" value="Unassembled WGS sequence"/>
</dbReference>
<protein>
    <submittedName>
        <fullName evidence="1">Uncharacterized protein</fullName>
    </submittedName>
</protein>
<gene>
    <name evidence="1" type="ORF">GOODEAATRI_027140</name>
</gene>
<reference evidence="1 2" key="1">
    <citation type="submission" date="2021-06" db="EMBL/GenBank/DDBJ databases">
        <authorList>
            <person name="Palmer J.M."/>
        </authorList>
    </citation>
    <scope>NUCLEOTIDE SEQUENCE [LARGE SCALE GENOMIC DNA]</scope>
    <source>
        <strain evidence="1 2">GA_2019</strain>
        <tissue evidence="1">Muscle</tissue>
    </source>
</reference>
<organism evidence="1 2">
    <name type="scientific">Goodea atripinnis</name>
    <dbReference type="NCBI Taxonomy" id="208336"/>
    <lineage>
        <taxon>Eukaryota</taxon>
        <taxon>Metazoa</taxon>
        <taxon>Chordata</taxon>
        <taxon>Craniata</taxon>
        <taxon>Vertebrata</taxon>
        <taxon>Euteleostomi</taxon>
        <taxon>Actinopterygii</taxon>
        <taxon>Neopterygii</taxon>
        <taxon>Teleostei</taxon>
        <taxon>Neoteleostei</taxon>
        <taxon>Acanthomorphata</taxon>
        <taxon>Ovalentaria</taxon>
        <taxon>Atherinomorphae</taxon>
        <taxon>Cyprinodontiformes</taxon>
        <taxon>Goodeidae</taxon>
        <taxon>Goodea</taxon>
    </lineage>
</organism>
<proteinExistence type="predicted"/>
<sequence length="141" mass="16748">MLDNLDLNLSYKSILTGNRFNNYTHWPFVPPGLFFFKEDHISFFNISCLCCHFCRDCRVQRYSFRHLFQKSARNCTRHTIADNFINAPFCSYYPKAIFSDHTLCKMPALMANLFMMVPYKEYCYVVIARQDDRISLPLLQT</sequence>
<name>A0ABV0PSI9_9TELE</name>
<evidence type="ECO:0000313" key="2">
    <source>
        <dbReference type="Proteomes" id="UP001476798"/>
    </source>
</evidence>
<evidence type="ECO:0000313" key="1">
    <source>
        <dbReference type="EMBL" id="MEQ2186297.1"/>
    </source>
</evidence>
<comment type="caution">
    <text evidence="1">The sequence shown here is derived from an EMBL/GenBank/DDBJ whole genome shotgun (WGS) entry which is preliminary data.</text>
</comment>
<keyword evidence="2" id="KW-1185">Reference proteome</keyword>
<dbReference type="EMBL" id="JAHRIO010083461">
    <property type="protein sequence ID" value="MEQ2186297.1"/>
    <property type="molecule type" value="Genomic_DNA"/>
</dbReference>